<reference evidence="1" key="1">
    <citation type="submission" date="2022-07" db="EMBL/GenBank/DDBJ databases">
        <title>Phylogenomic reconstructions and comparative analyses of Kickxellomycotina fungi.</title>
        <authorList>
            <person name="Reynolds N.K."/>
            <person name="Stajich J.E."/>
            <person name="Barry K."/>
            <person name="Grigoriev I.V."/>
            <person name="Crous P."/>
            <person name="Smith M.E."/>
        </authorList>
    </citation>
    <scope>NUCLEOTIDE SEQUENCE</scope>
    <source>
        <strain evidence="1">CBS 190363</strain>
    </source>
</reference>
<gene>
    <name evidence="1" type="ORF">IWW38_004275</name>
</gene>
<dbReference type="Proteomes" id="UP001139981">
    <property type="component" value="Unassembled WGS sequence"/>
</dbReference>
<evidence type="ECO:0000313" key="2">
    <source>
        <dbReference type="Proteomes" id="UP001139981"/>
    </source>
</evidence>
<accession>A0ACC1LZ53</accession>
<name>A0ACC1LZ53_9FUNG</name>
<organism evidence="1 2">
    <name type="scientific">Coemansia aciculifera</name>
    <dbReference type="NCBI Taxonomy" id="417176"/>
    <lineage>
        <taxon>Eukaryota</taxon>
        <taxon>Fungi</taxon>
        <taxon>Fungi incertae sedis</taxon>
        <taxon>Zoopagomycota</taxon>
        <taxon>Kickxellomycotina</taxon>
        <taxon>Kickxellomycetes</taxon>
        <taxon>Kickxellales</taxon>
        <taxon>Kickxellaceae</taxon>
        <taxon>Coemansia</taxon>
    </lineage>
</organism>
<dbReference type="EMBL" id="JANBVB010001469">
    <property type="protein sequence ID" value="KAJ2890181.1"/>
    <property type="molecule type" value="Genomic_DNA"/>
</dbReference>
<keyword evidence="2" id="KW-1185">Reference proteome</keyword>
<sequence length="143" mass="15978">MPKSPSLLPWTPDEWVLWAAYRSGGGGDSTPALDWVHALQPDAWEHGFRDAQHGAKLVRTYSHLPLSLHGYADGNVKRTADVTVDGSPALATTLFFDNGDWSCTLVGAGPPMSYYYYCDEQVWHEQSAGRNVYRYADGRMERL</sequence>
<protein>
    <submittedName>
        <fullName evidence="1">Uncharacterized protein</fullName>
    </submittedName>
</protein>
<evidence type="ECO:0000313" key="1">
    <source>
        <dbReference type="EMBL" id="KAJ2890181.1"/>
    </source>
</evidence>
<proteinExistence type="predicted"/>
<comment type="caution">
    <text evidence="1">The sequence shown here is derived from an EMBL/GenBank/DDBJ whole genome shotgun (WGS) entry which is preliminary data.</text>
</comment>